<dbReference type="PANTHER" id="PTHR23422:SF9">
    <property type="entry name" value="ZN-DEPENDENT HYDROLASE"/>
    <property type="match status" value="1"/>
</dbReference>
<name>A0A2U2B9N8_9BACT</name>
<evidence type="ECO:0000256" key="3">
    <source>
        <dbReference type="SAM" id="SignalP"/>
    </source>
</evidence>
<dbReference type="Gene3D" id="3.30.540.30">
    <property type="match status" value="1"/>
</dbReference>
<dbReference type="GO" id="GO:0046872">
    <property type="term" value="F:metal ion binding"/>
    <property type="evidence" value="ECO:0007669"/>
    <property type="project" value="UniProtKB-KW"/>
</dbReference>
<sequence length="547" mass="62498">MTRMKRLFLFFIALHAITSCQTNQKTYTASAPDIKEKVEAYQSFKLTSNLDSLSPNQKKMLPLLFDVADIMDNLFWQQSWGNKKSLLRKIDNQHLKEYTRINYGPWDRLNDNKPFIKEIGPKPEGAGFYPVDMQKEEFEEFENHNKNSQYTILERDKEGKLLVVPYHEKWKKELQQAAELLNQAAELAENSDFKKYLTERAKALTTSDYYKSDMQWMDMKDNEIDFVVGPIETYEDGLMGIKTAFEAYILIKDMKWSEQLKRFAALLPEIQSNLPVDEAYKAEKPGSDSDLGVYDAIYYAGDCNAASKTIAINLPNDPDVQMKKGSRKLQLKNSMRAKFENILVPISEILIDTSQRQYIDFDAFFENTMFHEVAHGLGIKETLDGKGTVREALKETASAIEESKADILGLYIVTQLAENGELKNKDLMTNYVTFMAGIFRSVRFGAGSAHGQSNMIRFNYFLEKDAFSRDDESGTYKINFDKMKQAMNELSNEILVLQGDGNYGKAKEMIEKLGIINADLRSDLDRVNEAGIPVDIVFEQGPEVLGL</sequence>
<keyword evidence="3" id="KW-0732">Signal</keyword>
<gene>
    <name evidence="4" type="ORF">DDZ16_07775</name>
</gene>
<proteinExistence type="predicted"/>
<dbReference type="GO" id="GO:0005737">
    <property type="term" value="C:cytoplasm"/>
    <property type="evidence" value="ECO:0007669"/>
    <property type="project" value="TreeGrafter"/>
</dbReference>
<dbReference type="InterPro" id="IPR039461">
    <property type="entry name" value="Peptidase_M49"/>
</dbReference>
<dbReference type="EMBL" id="QEWP01000005">
    <property type="protein sequence ID" value="PWD99785.1"/>
    <property type="molecule type" value="Genomic_DNA"/>
</dbReference>
<dbReference type="OrthoDB" id="9812747at2"/>
<keyword evidence="2 4" id="KW-0378">Hydrolase</keyword>
<evidence type="ECO:0000256" key="1">
    <source>
        <dbReference type="ARBA" id="ARBA00022723"/>
    </source>
</evidence>
<evidence type="ECO:0000313" key="4">
    <source>
        <dbReference type="EMBL" id="PWD99785.1"/>
    </source>
</evidence>
<dbReference type="PANTHER" id="PTHR23422">
    <property type="entry name" value="DIPEPTIDYL PEPTIDASE III-RELATED"/>
    <property type="match status" value="1"/>
</dbReference>
<evidence type="ECO:0000256" key="2">
    <source>
        <dbReference type="ARBA" id="ARBA00022801"/>
    </source>
</evidence>
<dbReference type="GO" id="GO:0008239">
    <property type="term" value="F:dipeptidyl-peptidase activity"/>
    <property type="evidence" value="ECO:0007669"/>
    <property type="project" value="TreeGrafter"/>
</dbReference>
<accession>A0A2U2B9N8</accession>
<reference evidence="4 5" key="1">
    <citation type="submission" date="2018-05" db="EMBL/GenBank/DDBJ databases">
        <title>Marinilabilia rubrum sp. nov., isolated from saltern sediment.</title>
        <authorList>
            <person name="Zhang R."/>
        </authorList>
    </citation>
    <scope>NUCLEOTIDE SEQUENCE [LARGE SCALE GENOMIC DNA]</scope>
    <source>
        <strain evidence="4 5">WTE16</strain>
    </source>
</reference>
<protein>
    <submittedName>
        <fullName evidence="4">Zn-dependent hydrolase</fullName>
    </submittedName>
</protein>
<dbReference type="PROSITE" id="PS51257">
    <property type="entry name" value="PROKAR_LIPOPROTEIN"/>
    <property type="match status" value="1"/>
</dbReference>
<dbReference type="AlphaFoldDB" id="A0A2U2B9N8"/>
<dbReference type="Pfam" id="PF03571">
    <property type="entry name" value="Peptidase_M49"/>
    <property type="match status" value="1"/>
</dbReference>
<comment type="caution">
    <text evidence="4">The sequence shown here is derived from an EMBL/GenBank/DDBJ whole genome shotgun (WGS) entry which is preliminary data.</text>
</comment>
<keyword evidence="1" id="KW-0479">Metal-binding</keyword>
<evidence type="ECO:0000313" key="5">
    <source>
        <dbReference type="Proteomes" id="UP000244956"/>
    </source>
</evidence>
<dbReference type="Proteomes" id="UP000244956">
    <property type="component" value="Unassembled WGS sequence"/>
</dbReference>
<organism evidence="4 5">
    <name type="scientific">Marinilabilia rubra</name>
    <dbReference type="NCBI Taxonomy" id="2162893"/>
    <lineage>
        <taxon>Bacteria</taxon>
        <taxon>Pseudomonadati</taxon>
        <taxon>Bacteroidota</taxon>
        <taxon>Bacteroidia</taxon>
        <taxon>Marinilabiliales</taxon>
        <taxon>Marinilabiliaceae</taxon>
        <taxon>Marinilabilia</taxon>
    </lineage>
</organism>
<keyword evidence="5" id="KW-1185">Reference proteome</keyword>
<feature type="chain" id="PRO_5015465209" evidence="3">
    <location>
        <begin position="22"/>
        <end position="547"/>
    </location>
</feature>
<feature type="signal peptide" evidence="3">
    <location>
        <begin position="1"/>
        <end position="21"/>
    </location>
</feature>